<dbReference type="Proteomes" id="UP001319200">
    <property type="component" value="Unassembled WGS sequence"/>
</dbReference>
<keyword evidence="1" id="KW-0472">Membrane</keyword>
<organism evidence="2 3">
    <name type="scientific">Chryseosolibacter histidini</name>
    <dbReference type="NCBI Taxonomy" id="2782349"/>
    <lineage>
        <taxon>Bacteria</taxon>
        <taxon>Pseudomonadati</taxon>
        <taxon>Bacteroidota</taxon>
        <taxon>Cytophagia</taxon>
        <taxon>Cytophagales</taxon>
        <taxon>Chryseotaleaceae</taxon>
        <taxon>Chryseosolibacter</taxon>
    </lineage>
</organism>
<keyword evidence="1" id="KW-1133">Transmembrane helix</keyword>
<dbReference type="Gene3D" id="1.10.220.10">
    <property type="entry name" value="Annexin"/>
    <property type="match status" value="1"/>
</dbReference>
<comment type="caution">
    <text evidence="2">The sequence shown here is derived from an EMBL/GenBank/DDBJ whole genome shotgun (WGS) entry which is preliminary data.</text>
</comment>
<name>A0AAP2DNB7_9BACT</name>
<evidence type="ECO:0000313" key="3">
    <source>
        <dbReference type="Proteomes" id="UP001319200"/>
    </source>
</evidence>
<dbReference type="GO" id="GO:0005544">
    <property type="term" value="F:calcium-dependent phospholipid binding"/>
    <property type="evidence" value="ECO:0007669"/>
    <property type="project" value="InterPro"/>
</dbReference>
<dbReference type="AlphaFoldDB" id="A0AAP2DNB7"/>
<reference evidence="2 3" key="1">
    <citation type="submission" date="2021-05" db="EMBL/GenBank/DDBJ databases">
        <title>A Polyphasic approach of four new species of the genus Ohtaekwangia: Ohtaekwangia histidinii sp. nov., Ohtaekwangia cretensis sp. nov., Ohtaekwangia indiensis sp. nov., Ohtaekwangia reichenbachii sp. nov. from diverse environment.</title>
        <authorList>
            <person name="Octaviana S."/>
        </authorList>
    </citation>
    <scope>NUCLEOTIDE SEQUENCE [LARGE SCALE GENOMIC DNA]</scope>
    <source>
        <strain evidence="2 3">PWU4</strain>
    </source>
</reference>
<protein>
    <recommendedName>
        <fullName evidence="4">Annexin</fullName>
    </recommendedName>
</protein>
<dbReference type="InterPro" id="IPR037104">
    <property type="entry name" value="Annexin_sf"/>
</dbReference>
<gene>
    <name evidence="2" type="ORF">KK083_21475</name>
</gene>
<proteinExistence type="predicted"/>
<feature type="transmembrane region" description="Helical" evidence="1">
    <location>
        <begin position="12"/>
        <end position="34"/>
    </location>
</feature>
<evidence type="ECO:0000256" key="1">
    <source>
        <dbReference type="SAM" id="Phobius"/>
    </source>
</evidence>
<keyword evidence="3" id="KW-1185">Reference proteome</keyword>
<sequence>MDDKKIRQLKTIAIYSVAGIGSATGLFFLGRHFIKKARANISEKRSLEEGDPATFAKQLKMAFDNDNYFGWGTNWKVVQSVFEAIPSKAMYSKVQREYMNIYGKSLNADLEDELSSEEYNELIRILNAKA</sequence>
<accession>A0AAP2DNB7</accession>
<dbReference type="SUPFAM" id="SSF47874">
    <property type="entry name" value="Annexin"/>
    <property type="match status" value="1"/>
</dbReference>
<evidence type="ECO:0008006" key="4">
    <source>
        <dbReference type="Google" id="ProtNLM"/>
    </source>
</evidence>
<dbReference type="RefSeq" id="WP_254167469.1">
    <property type="nucleotide sequence ID" value="NZ_JAHESF010000026.1"/>
</dbReference>
<dbReference type="GO" id="GO:0005509">
    <property type="term" value="F:calcium ion binding"/>
    <property type="evidence" value="ECO:0007669"/>
    <property type="project" value="InterPro"/>
</dbReference>
<dbReference type="EMBL" id="JAHESF010000026">
    <property type="protein sequence ID" value="MBT1699483.1"/>
    <property type="molecule type" value="Genomic_DNA"/>
</dbReference>
<evidence type="ECO:0000313" key="2">
    <source>
        <dbReference type="EMBL" id="MBT1699483.1"/>
    </source>
</evidence>
<keyword evidence="1" id="KW-0812">Transmembrane</keyword>